<dbReference type="InterPro" id="IPR012654">
    <property type="entry name" value="CHP02391"/>
</dbReference>
<protein>
    <recommendedName>
        <fullName evidence="1">Conserved hypothetical protein CHP02391 domain-containing protein</fullName>
    </recommendedName>
</protein>
<dbReference type="Pfam" id="PF09509">
    <property type="entry name" value="Hypoth_Ymh"/>
    <property type="match status" value="1"/>
</dbReference>
<sequence length="161" mass="18168">MTDEALSRFAAIARRAYRFNEGPPAGEGRSVHPFDERNVHPDIAKVSQQLFDDGHYAQATFEAYKFIDKKVQILSKSSESGVKLMMKAFSEKNPQVQLTALKTQSEKDEQEGYKFMFSGSIMAIRNPRGHEPGMKETPTECLDHLSLASMLLRRIEQSKGV</sequence>
<evidence type="ECO:0000259" key="1">
    <source>
        <dbReference type="Pfam" id="PF09509"/>
    </source>
</evidence>
<reference evidence="2 3" key="1">
    <citation type="journal article" date="2014" name="Nature">
        <title>An environmental bacterial taxon with a large and distinct metabolic repertoire.</title>
        <authorList>
            <person name="Wilson M.C."/>
            <person name="Mori T."/>
            <person name="Ruckert C."/>
            <person name="Uria A.R."/>
            <person name="Helf M.J."/>
            <person name="Takada K."/>
            <person name="Gernert C."/>
            <person name="Steffens U.A."/>
            <person name="Heycke N."/>
            <person name="Schmitt S."/>
            <person name="Rinke C."/>
            <person name="Helfrich E.J."/>
            <person name="Brachmann A.O."/>
            <person name="Gurgui C."/>
            <person name="Wakimoto T."/>
            <person name="Kracht M."/>
            <person name="Crusemann M."/>
            <person name="Hentschel U."/>
            <person name="Abe I."/>
            <person name="Matsunaga S."/>
            <person name="Kalinowski J."/>
            <person name="Takeyama H."/>
            <person name="Piel J."/>
        </authorList>
    </citation>
    <scope>NUCLEOTIDE SEQUENCE [LARGE SCALE GENOMIC DNA]</scope>
    <source>
        <strain evidence="3">TSY2</strain>
    </source>
</reference>
<dbReference type="EMBL" id="AZHX01001184">
    <property type="protein sequence ID" value="ETX04591.1"/>
    <property type="molecule type" value="Genomic_DNA"/>
</dbReference>
<dbReference type="HOGENOM" id="CLU_1650668_0_0_7"/>
<comment type="caution">
    <text evidence="2">The sequence shown here is derived from an EMBL/GenBank/DDBJ whole genome shotgun (WGS) entry which is preliminary data.</text>
</comment>
<name>W4M3P7_9BACT</name>
<evidence type="ECO:0000313" key="2">
    <source>
        <dbReference type="EMBL" id="ETX04591.1"/>
    </source>
</evidence>
<proteinExistence type="predicted"/>
<dbReference type="Proteomes" id="UP000019140">
    <property type="component" value="Unassembled WGS sequence"/>
</dbReference>
<feature type="domain" description="Conserved hypothetical protein CHP02391" evidence="1">
    <location>
        <begin position="37"/>
        <end position="155"/>
    </location>
</feature>
<dbReference type="AlphaFoldDB" id="W4M3P7"/>
<accession>W4M3P7</accession>
<keyword evidence="3" id="KW-1185">Reference proteome</keyword>
<gene>
    <name evidence="2" type="ORF">ETSY2_27960</name>
</gene>
<evidence type="ECO:0000313" key="3">
    <source>
        <dbReference type="Proteomes" id="UP000019140"/>
    </source>
</evidence>
<organism evidence="2 3">
    <name type="scientific">Candidatus Entotheonella gemina</name>
    <dbReference type="NCBI Taxonomy" id="1429439"/>
    <lineage>
        <taxon>Bacteria</taxon>
        <taxon>Pseudomonadati</taxon>
        <taxon>Nitrospinota/Tectimicrobiota group</taxon>
        <taxon>Candidatus Tectimicrobiota</taxon>
        <taxon>Candidatus Entotheonellia</taxon>
        <taxon>Candidatus Entotheonellales</taxon>
        <taxon>Candidatus Entotheonellaceae</taxon>
        <taxon>Candidatus Entotheonella</taxon>
    </lineage>
</organism>
<dbReference type="NCBIfam" id="TIGR02391">
    <property type="entry name" value="hypoth_ymh"/>
    <property type="match status" value="1"/>
</dbReference>